<feature type="compositionally biased region" description="Polar residues" evidence="1">
    <location>
        <begin position="408"/>
        <end position="419"/>
    </location>
</feature>
<dbReference type="OrthoDB" id="1274540at2759"/>
<dbReference type="PANTHER" id="PTHR47169:SF2">
    <property type="entry name" value="OS01G0541250 PROTEIN"/>
    <property type="match status" value="1"/>
</dbReference>
<evidence type="ECO:0000256" key="1">
    <source>
        <dbReference type="SAM" id="MobiDB-lite"/>
    </source>
</evidence>
<evidence type="ECO:0008006" key="4">
    <source>
        <dbReference type="Google" id="ProtNLM"/>
    </source>
</evidence>
<gene>
    <name evidence="2" type="ORF">CEURO_LOCUS3163</name>
</gene>
<feature type="region of interest" description="Disordered" evidence="1">
    <location>
        <begin position="408"/>
        <end position="432"/>
    </location>
</feature>
<feature type="compositionally biased region" description="Acidic residues" evidence="1">
    <location>
        <begin position="422"/>
        <end position="432"/>
    </location>
</feature>
<evidence type="ECO:0000313" key="3">
    <source>
        <dbReference type="Proteomes" id="UP001152484"/>
    </source>
</evidence>
<protein>
    <recommendedName>
        <fullName evidence="4">Transposase</fullName>
    </recommendedName>
</protein>
<dbReference type="AlphaFoldDB" id="A0A9P0YNC8"/>
<dbReference type="GO" id="GO:0003676">
    <property type="term" value="F:nucleic acid binding"/>
    <property type="evidence" value="ECO:0007669"/>
    <property type="project" value="InterPro"/>
</dbReference>
<dbReference type="InterPro" id="IPR036397">
    <property type="entry name" value="RNaseH_sf"/>
</dbReference>
<name>A0A9P0YNC8_CUSEU</name>
<comment type="caution">
    <text evidence="2">The sequence shown here is derived from an EMBL/GenBank/DDBJ whole genome shotgun (WGS) entry which is preliminary data.</text>
</comment>
<dbReference type="Proteomes" id="UP001152484">
    <property type="component" value="Unassembled WGS sequence"/>
</dbReference>
<reference evidence="2" key="1">
    <citation type="submission" date="2022-07" db="EMBL/GenBank/DDBJ databases">
        <authorList>
            <person name="Macas J."/>
            <person name="Novak P."/>
            <person name="Neumann P."/>
        </authorList>
    </citation>
    <scope>NUCLEOTIDE SEQUENCE</scope>
</reference>
<accession>A0A9P0YNC8</accession>
<dbReference type="PANTHER" id="PTHR47169">
    <property type="entry name" value="OS01G0541250 PROTEIN"/>
    <property type="match status" value="1"/>
</dbReference>
<proteinExistence type="predicted"/>
<sequence length="432" mass="49333">MSSRRDYLGYLKAQKGIFVILAEEYEVSRRTISGIWDTVKKQVVQGDAVNVCRKYHGRKRIEFDLSQVSQIPLHKRTTIRSLAAATSISKSSVHRLVQSGNIRRHTNAIKPFLSDANKLQRLKFCLSQIEKSVPQKPTFQTFQNVIHIDEKWFFMTKISQRLYMRLEDADPHRVCKSKRFITKVMSLGTVGRPLFSESGEVIWDGKIGMFPFVEQVTAKRRSKNRNAGVMETKPILSITKKVFKDMLINTVLPAIKEKWPSQLSKEIIIQQDNARPHISHDDAEYVSASMADGFTITLTNQPPNSPDLNILDLGFFRAIQSLKDQNAPKTVDELLHAVDDAFKQLSPLTLNKVWLSYRYVMIEVLKVQGGNNYKLPHNAKDRMQSEGILPKTIEVDVQLLEATEQILGQQTGDTESQGNFIIEEDDDDHHLQ</sequence>
<evidence type="ECO:0000313" key="2">
    <source>
        <dbReference type="EMBL" id="CAH9069359.1"/>
    </source>
</evidence>
<keyword evidence="3" id="KW-1185">Reference proteome</keyword>
<dbReference type="EMBL" id="CAMAPE010000005">
    <property type="protein sequence ID" value="CAH9069359.1"/>
    <property type="molecule type" value="Genomic_DNA"/>
</dbReference>
<dbReference type="Gene3D" id="3.30.420.10">
    <property type="entry name" value="Ribonuclease H-like superfamily/Ribonuclease H"/>
    <property type="match status" value="1"/>
</dbReference>
<organism evidence="2 3">
    <name type="scientific">Cuscuta europaea</name>
    <name type="common">European dodder</name>
    <dbReference type="NCBI Taxonomy" id="41803"/>
    <lineage>
        <taxon>Eukaryota</taxon>
        <taxon>Viridiplantae</taxon>
        <taxon>Streptophyta</taxon>
        <taxon>Embryophyta</taxon>
        <taxon>Tracheophyta</taxon>
        <taxon>Spermatophyta</taxon>
        <taxon>Magnoliopsida</taxon>
        <taxon>eudicotyledons</taxon>
        <taxon>Gunneridae</taxon>
        <taxon>Pentapetalae</taxon>
        <taxon>asterids</taxon>
        <taxon>lamiids</taxon>
        <taxon>Solanales</taxon>
        <taxon>Convolvulaceae</taxon>
        <taxon>Cuscuteae</taxon>
        <taxon>Cuscuta</taxon>
        <taxon>Cuscuta subgen. Cuscuta</taxon>
    </lineage>
</organism>